<evidence type="ECO:0000256" key="8">
    <source>
        <dbReference type="PIRSR" id="PIRSR004682-1"/>
    </source>
</evidence>
<feature type="binding site" evidence="10">
    <location>
        <position position="14"/>
    </location>
    <ligand>
        <name>Mg(2+)</name>
        <dbReference type="ChEBI" id="CHEBI:18420"/>
    </ligand>
</feature>
<dbReference type="InterPro" id="IPR006549">
    <property type="entry name" value="HAD-SF_hydro_IIIA"/>
</dbReference>
<dbReference type="Pfam" id="PF13242">
    <property type="entry name" value="Hydrolase_like"/>
    <property type="match status" value="1"/>
</dbReference>
<dbReference type="EC" id="3.1.3.-" evidence="7"/>
<comment type="caution">
    <text evidence="11">The sequence shown here is derived from an EMBL/GenBank/DDBJ whole genome shotgun (WGS) entry which is preliminary data.</text>
</comment>
<gene>
    <name evidence="11" type="ORF">HNQ65_002785</name>
</gene>
<keyword evidence="4 7" id="KW-0378">Hydrolase</keyword>
<comment type="cofactor">
    <cofactor evidence="10">
        <name>Mg(2+)</name>
        <dbReference type="ChEBI" id="CHEBI:18420"/>
    </cofactor>
</comment>
<feature type="binding site" evidence="10">
    <location>
        <position position="99"/>
    </location>
    <ligand>
        <name>Zn(2+)</name>
        <dbReference type="ChEBI" id="CHEBI:29105"/>
    </ligand>
</feature>
<feature type="binding site" evidence="10">
    <location>
        <position position="16"/>
    </location>
    <ligand>
        <name>Mg(2+)</name>
        <dbReference type="ChEBI" id="CHEBI:18420"/>
    </ligand>
</feature>
<dbReference type="NCBIfam" id="TIGR01656">
    <property type="entry name" value="Histidinol-ppas"/>
    <property type="match status" value="1"/>
</dbReference>
<evidence type="ECO:0000256" key="9">
    <source>
        <dbReference type="PIRSR" id="PIRSR004682-3"/>
    </source>
</evidence>
<feature type="binding site" evidence="10">
    <location>
        <position position="106"/>
    </location>
    <ligand>
        <name>Zn(2+)</name>
        <dbReference type="ChEBI" id="CHEBI:29105"/>
    </ligand>
</feature>
<keyword evidence="3 10" id="KW-0479">Metal-binding</keyword>
<dbReference type="AlphaFoldDB" id="A0A7W7YBL6"/>
<evidence type="ECO:0000256" key="4">
    <source>
        <dbReference type="ARBA" id="ARBA00022801"/>
    </source>
</evidence>
<evidence type="ECO:0000313" key="12">
    <source>
        <dbReference type="Proteomes" id="UP000590740"/>
    </source>
</evidence>
<evidence type="ECO:0000256" key="5">
    <source>
        <dbReference type="ARBA" id="ARBA00023277"/>
    </source>
</evidence>
<reference evidence="11 12" key="1">
    <citation type="submission" date="2020-08" db="EMBL/GenBank/DDBJ databases">
        <title>Genomic Encyclopedia of Type Strains, Phase IV (KMG-IV): sequencing the most valuable type-strain genomes for metagenomic binning, comparative biology and taxonomic classification.</title>
        <authorList>
            <person name="Goeker M."/>
        </authorList>
    </citation>
    <scope>NUCLEOTIDE SEQUENCE [LARGE SCALE GENOMIC DNA]</scope>
    <source>
        <strain evidence="11 12">DSM 12252</strain>
    </source>
</reference>
<feature type="site" description="Stabilizes the phosphoryl group" evidence="9">
    <location>
        <position position="58"/>
    </location>
</feature>
<name>A0A7W7YBL6_9BACT</name>
<sequence length="183" mass="20051">MPAAQPLRPAVFFDRDGVVNVSPGDGYVLRWEDFQFAPGIVEALALCKQRGYATILVTSQQGVGKGLMTQAALDDLHARMQEHLAGHEATLDGIYACTHLAGSCTCRKPSAEMILRARDEHGLDLTRSWLVGDHDRDIQMAINAGVPKTVRILSHHEPKVQADFTLEETSELAGLLREKLPVV</sequence>
<dbReference type="Gene3D" id="3.40.50.1000">
    <property type="entry name" value="HAD superfamily/HAD-like"/>
    <property type="match status" value="1"/>
</dbReference>
<evidence type="ECO:0000256" key="10">
    <source>
        <dbReference type="PIRSR" id="PIRSR004682-4"/>
    </source>
</evidence>
<dbReference type="InterPro" id="IPR006543">
    <property type="entry name" value="Histidinol-phos"/>
</dbReference>
<keyword evidence="2 7" id="KW-0963">Cytoplasm</keyword>
<protein>
    <recommendedName>
        <fullName evidence="6 7">D,D-heptose 1,7-bisphosphate phosphatase</fullName>
        <ecNumber evidence="7">3.1.3.-</ecNumber>
    </recommendedName>
</protein>
<dbReference type="SUPFAM" id="SSF56784">
    <property type="entry name" value="HAD-like"/>
    <property type="match status" value="1"/>
</dbReference>
<dbReference type="InterPro" id="IPR004446">
    <property type="entry name" value="Heptose_bisP_phosphatase"/>
</dbReference>
<evidence type="ECO:0000256" key="3">
    <source>
        <dbReference type="ARBA" id="ARBA00022723"/>
    </source>
</evidence>
<proteinExistence type="inferred from homology"/>
<evidence type="ECO:0000256" key="6">
    <source>
        <dbReference type="ARBA" id="ARBA00031828"/>
    </source>
</evidence>
<comment type="similarity">
    <text evidence="7">Belongs to the gmhB family.</text>
</comment>
<organism evidence="11 12">
    <name type="scientific">Prosthecobacter vanneervenii</name>
    <dbReference type="NCBI Taxonomy" id="48466"/>
    <lineage>
        <taxon>Bacteria</taxon>
        <taxon>Pseudomonadati</taxon>
        <taxon>Verrucomicrobiota</taxon>
        <taxon>Verrucomicrobiia</taxon>
        <taxon>Verrucomicrobiales</taxon>
        <taxon>Verrucomicrobiaceae</taxon>
        <taxon>Prosthecobacter</taxon>
    </lineage>
</organism>
<feature type="binding site" evidence="10">
    <location>
        <position position="97"/>
    </location>
    <ligand>
        <name>Zn(2+)</name>
        <dbReference type="ChEBI" id="CHEBI:29105"/>
    </ligand>
</feature>
<feature type="binding site" evidence="10">
    <location>
        <position position="133"/>
    </location>
    <ligand>
        <name>Mg(2+)</name>
        <dbReference type="ChEBI" id="CHEBI:18420"/>
    </ligand>
</feature>
<dbReference type="PANTHER" id="PTHR42891:SF1">
    <property type="entry name" value="D-GLYCERO-BETA-D-MANNO-HEPTOSE-1,7-BISPHOSPHATE 7-PHOSPHATASE"/>
    <property type="match status" value="1"/>
</dbReference>
<feature type="active site" description="Proton donor" evidence="8">
    <location>
        <position position="16"/>
    </location>
</feature>
<dbReference type="CDD" id="cd07503">
    <property type="entry name" value="HAD_HisB-N"/>
    <property type="match status" value="1"/>
</dbReference>
<feature type="site" description="Stabilizes the phosphoryl group" evidence="9">
    <location>
        <position position="108"/>
    </location>
</feature>
<dbReference type="PANTHER" id="PTHR42891">
    <property type="entry name" value="D-GLYCERO-BETA-D-MANNO-HEPTOSE-1,7-BISPHOSPHATE 7-PHOSPHATASE"/>
    <property type="match status" value="1"/>
</dbReference>
<dbReference type="InterPro" id="IPR023214">
    <property type="entry name" value="HAD_sf"/>
</dbReference>
<keyword evidence="5 7" id="KW-0119">Carbohydrate metabolism</keyword>
<feature type="active site" description="Nucleophile" evidence="8">
    <location>
        <position position="14"/>
    </location>
</feature>
<dbReference type="NCBIfam" id="TIGR01662">
    <property type="entry name" value="HAD-SF-IIIA"/>
    <property type="match status" value="1"/>
</dbReference>
<dbReference type="GO" id="GO:0005737">
    <property type="term" value="C:cytoplasm"/>
    <property type="evidence" value="ECO:0007669"/>
    <property type="project" value="UniProtKB-SubCell"/>
</dbReference>
<dbReference type="Proteomes" id="UP000590740">
    <property type="component" value="Unassembled WGS sequence"/>
</dbReference>
<dbReference type="GO" id="GO:0016791">
    <property type="term" value="F:phosphatase activity"/>
    <property type="evidence" value="ECO:0007669"/>
    <property type="project" value="InterPro"/>
</dbReference>
<dbReference type="InterPro" id="IPR036412">
    <property type="entry name" value="HAD-like_sf"/>
</dbReference>
<keyword evidence="12" id="KW-1185">Reference proteome</keyword>
<dbReference type="GO" id="GO:0005975">
    <property type="term" value="P:carbohydrate metabolic process"/>
    <property type="evidence" value="ECO:0007669"/>
    <property type="project" value="InterPro"/>
</dbReference>
<evidence type="ECO:0000256" key="2">
    <source>
        <dbReference type="ARBA" id="ARBA00022490"/>
    </source>
</evidence>
<feature type="binding site" evidence="10">
    <location>
        <position position="104"/>
    </location>
    <ligand>
        <name>Zn(2+)</name>
        <dbReference type="ChEBI" id="CHEBI:29105"/>
    </ligand>
</feature>
<dbReference type="EMBL" id="JACHIG010000005">
    <property type="protein sequence ID" value="MBB5033202.1"/>
    <property type="molecule type" value="Genomic_DNA"/>
</dbReference>
<feature type="site" description="Contributes to substrate recognition" evidence="9">
    <location>
        <position position="107"/>
    </location>
</feature>
<comment type="subcellular location">
    <subcellularLocation>
        <location evidence="1 7">Cytoplasm</location>
    </subcellularLocation>
</comment>
<dbReference type="PIRSF" id="PIRSF004682">
    <property type="entry name" value="GmhB"/>
    <property type="match status" value="1"/>
</dbReference>
<keyword evidence="10" id="KW-0862">Zinc</keyword>
<accession>A0A7W7YBL6</accession>
<dbReference type="RefSeq" id="WP_184340114.1">
    <property type="nucleotide sequence ID" value="NZ_JACHIG010000005.1"/>
</dbReference>
<keyword evidence="10" id="KW-0460">Magnesium</keyword>
<evidence type="ECO:0000313" key="11">
    <source>
        <dbReference type="EMBL" id="MBB5033202.1"/>
    </source>
</evidence>
<evidence type="ECO:0000256" key="7">
    <source>
        <dbReference type="PIRNR" id="PIRNR004682"/>
    </source>
</evidence>
<dbReference type="GO" id="GO:0046872">
    <property type="term" value="F:metal ion binding"/>
    <property type="evidence" value="ECO:0007669"/>
    <property type="project" value="UniProtKB-KW"/>
</dbReference>
<evidence type="ECO:0000256" key="1">
    <source>
        <dbReference type="ARBA" id="ARBA00004496"/>
    </source>
</evidence>
<comment type="cofactor">
    <cofactor evidence="10">
        <name>Zn(2+)</name>
        <dbReference type="ChEBI" id="CHEBI:29105"/>
    </cofactor>
</comment>